<dbReference type="PANTHER" id="PTHR34847">
    <property type="entry name" value="NODULATION PROTEIN U"/>
    <property type="match status" value="1"/>
</dbReference>
<comment type="caution">
    <text evidence="4">The sequence shown here is derived from an EMBL/GenBank/DDBJ whole genome shotgun (WGS) entry which is preliminary data.</text>
</comment>
<reference evidence="4 5" key="1">
    <citation type="journal article" date="2016" name="Nat. Commun.">
        <title>Thousands of microbial genomes shed light on interconnected biogeochemical processes in an aquifer system.</title>
        <authorList>
            <person name="Anantharaman K."/>
            <person name="Brown C.T."/>
            <person name="Hug L.A."/>
            <person name="Sharon I."/>
            <person name="Castelle C.J."/>
            <person name="Probst A.J."/>
            <person name="Thomas B.C."/>
            <person name="Singh A."/>
            <person name="Wilkins M.J."/>
            <person name="Karaoz U."/>
            <person name="Brodie E.L."/>
            <person name="Williams K.H."/>
            <person name="Hubbard S.S."/>
            <person name="Banfield J.F."/>
        </authorList>
    </citation>
    <scope>NUCLEOTIDE SEQUENCE [LARGE SCALE GENOMIC DNA]</scope>
</reference>
<dbReference type="InterPro" id="IPR003696">
    <property type="entry name" value="Carbtransf_dom"/>
</dbReference>
<dbReference type="EMBL" id="MFBE01000014">
    <property type="protein sequence ID" value="OGD91588.1"/>
    <property type="molecule type" value="Genomic_DNA"/>
</dbReference>
<proteinExistence type="inferred from homology"/>
<evidence type="ECO:0000259" key="2">
    <source>
        <dbReference type="Pfam" id="PF02543"/>
    </source>
</evidence>
<dbReference type="AlphaFoldDB" id="A0A1F5GI87"/>
<feature type="domain" description="Carbamoyltransferase" evidence="2">
    <location>
        <begin position="4"/>
        <end position="361"/>
    </location>
</feature>
<dbReference type="InterPro" id="IPR051338">
    <property type="entry name" value="NodU/CmcH_Carbamoyltrnsfr"/>
</dbReference>
<accession>A0A1F5GI87</accession>
<dbReference type="SUPFAM" id="SSF53067">
    <property type="entry name" value="Actin-like ATPase domain"/>
    <property type="match status" value="1"/>
</dbReference>
<feature type="domain" description="Carbamoyltransferase C-terminal" evidence="3">
    <location>
        <begin position="417"/>
        <end position="589"/>
    </location>
</feature>
<dbReference type="Gene3D" id="3.90.870.20">
    <property type="entry name" value="Carbamoyltransferase, C-terminal domain"/>
    <property type="match status" value="1"/>
</dbReference>
<dbReference type="InterPro" id="IPR031730">
    <property type="entry name" value="Carbam_trans_C"/>
</dbReference>
<dbReference type="PANTHER" id="PTHR34847:SF1">
    <property type="entry name" value="NODULATION PROTEIN U"/>
    <property type="match status" value="1"/>
</dbReference>
<sequence>MVVFGINEAHNASCALAVDGEIIAAAQEERFSRIKNHFGTPYKAIEFCLNFAKIQAQDVDLIVFSGGVPTFLTSLASSGLEAPRLLPLLKAGKNIHLSLRKLILATEYQFPKLRGLDKATIEPYYKISQKIFFPKTAKILSTKYDFDNRKFTYLDHHTAHAYSALYASGFTQLYDRILVITCDGGGDGLSATISVYIKGSIKRIASSTQDNSLGCFYGCITDILGMKPLEHEYKVMGLAPYPQNLEDASVYDFLKTVISFDKKTLSWKTVVASDNLNRYLREHLPRYRFDHLASATQRLTEELLVRWVQAAIEKTGLGNVVFGGGVAQNVKANQKIAALHGVKNFFAMPSAGDESNSIGAAYWGSRHIDPKTRLKPLKNLYLGPSYSNQTVKKSISKNRLGKNYSVKYLKNPEGKIAQLLASGQIIARHTGRMEFGARALGNRSILADPTVPGLVNKINRQIKSRDFWMPFAPTILKEDASRYLVNPKKLQAPFMTLAFDTEPKLRKDITAAIHPFDYTSRPQILTKEGNPTYYQLLKNFKKLTGRGVILNTSFNLHGEPIVCSPDDALSTLKNSGLKYLAIENYLVEKND</sequence>
<dbReference type="Pfam" id="PF02543">
    <property type="entry name" value="Carbam_trans_N"/>
    <property type="match status" value="1"/>
</dbReference>
<dbReference type="GO" id="GO:0003824">
    <property type="term" value="F:catalytic activity"/>
    <property type="evidence" value="ECO:0007669"/>
    <property type="project" value="InterPro"/>
</dbReference>
<protein>
    <recommendedName>
        <fullName evidence="6">Carbamoyl transferase</fullName>
    </recommendedName>
</protein>
<dbReference type="Proteomes" id="UP000178492">
    <property type="component" value="Unassembled WGS sequence"/>
</dbReference>
<comment type="similarity">
    <text evidence="1">Belongs to the NodU/CmcH family.</text>
</comment>
<evidence type="ECO:0008006" key="6">
    <source>
        <dbReference type="Google" id="ProtNLM"/>
    </source>
</evidence>
<evidence type="ECO:0000313" key="4">
    <source>
        <dbReference type="EMBL" id="OGD91588.1"/>
    </source>
</evidence>
<dbReference type="CDD" id="cd24100">
    <property type="entry name" value="ASKHA_NBD_MJ1051-like_N"/>
    <property type="match status" value="1"/>
</dbReference>
<dbReference type="InterPro" id="IPR043129">
    <property type="entry name" value="ATPase_NBD"/>
</dbReference>
<gene>
    <name evidence="4" type="ORF">A3D81_00565</name>
</gene>
<evidence type="ECO:0000259" key="3">
    <source>
        <dbReference type="Pfam" id="PF16861"/>
    </source>
</evidence>
<dbReference type="InterPro" id="IPR038152">
    <property type="entry name" value="Carbam_trans_C_sf"/>
</dbReference>
<dbReference type="Pfam" id="PF16861">
    <property type="entry name" value="Carbam_trans_C"/>
    <property type="match status" value="1"/>
</dbReference>
<organism evidence="4 5">
    <name type="scientific">Candidatus Curtissbacteria bacterium RIFCSPHIGHO2_02_FULL_40_17</name>
    <dbReference type="NCBI Taxonomy" id="1797715"/>
    <lineage>
        <taxon>Bacteria</taxon>
        <taxon>Candidatus Curtissiibacteriota</taxon>
    </lineage>
</organism>
<evidence type="ECO:0000256" key="1">
    <source>
        <dbReference type="ARBA" id="ARBA00006129"/>
    </source>
</evidence>
<evidence type="ECO:0000313" key="5">
    <source>
        <dbReference type="Proteomes" id="UP000178492"/>
    </source>
</evidence>
<dbReference type="Gene3D" id="3.30.420.40">
    <property type="match status" value="2"/>
</dbReference>
<dbReference type="STRING" id="1797715.A3D81_00565"/>
<name>A0A1F5GI87_9BACT</name>